<evidence type="ECO:0000313" key="4">
    <source>
        <dbReference type="EMBL" id="CAH0371924.1"/>
    </source>
</evidence>
<feature type="repeat" description="ANK" evidence="3">
    <location>
        <begin position="106"/>
        <end position="138"/>
    </location>
</feature>
<dbReference type="PROSITE" id="PS50297">
    <property type="entry name" value="ANK_REP_REGION"/>
    <property type="match status" value="3"/>
</dbReference>
<dbReference type="InterPro" id="IPR036770">
    <property type="entry name" value="Ankyrin_rpt-contain_sf"/>
</dbReference>
<dbReference type="Proteomes" id="UP000789595">
    <property type="component" value="Unassembled WGS sequence"/>
</dbReference>
<feature type="repeat" description="ANK" evidence="3">
    <location>
        <begin position="172"/>
        <end position="194"/>
    </location>
</feature>
<feature type="repeat" description="ANK" evidence="3">
    <location>
        <begin position="73"/>
        <end position="105"/>
    </location>
</feature>
<dbReference type="AlphaFoldDB" id="A0A8J2SRZ3"/>
<evidence type="ECO:0000313" key="5">
    <source>
        <dbReference type="Proteomes" id="UP000789595"/>
    </source>
</evidence>
<dbReference type="InterPro" id="IPR002110">
    <property type="entry name" value="Ankyrin_rpt"/>
</dbReference>
<feature type="repeat" description="ANK" evidence="3">
    <location>
        <begin position="139"/>
        <end position="171"/>
    </location>
</feature>
<evidence type="ECO:0000256" key="3">
    <source>
        <dbReference type="PROSITE-ProRule" id="PRU00023"/>
    </source>
</evidence>
<proteinExistence type="predicted"/>
<sequence length="222" mass="23860">MTSTTKKNTIHALSRLGETKEVMSYMNSTDGQEVDAHDLFQTTPLVWGARNGHDETVKYLSSIKADVNATGFGGWSALQHAVSCSCETMVTLLLRHDANPNASDETGTRALHVAAARGAINIVARLIESHADVNAQNAAGMRPLHYGALFGHVSSLKTLAEHGADINAQDTDGNTALHLAAQMGFENAVQFLLSVCNKRIVNKEGKLPLNMAQSSLIRNLLK</sequence>
<organism evidence="4 5">
    <name type="scientific">Pelagomonas calceolata</name>
    <dbReference type="NCBI Taxonomy" id="35677"/>
    <lineage>
        <taxon>Eukaryota</taxon>
        <taxon>Sar</taxon>
        <taxon>Stramenopiles</taxon>
        <taxon>Ochrophyta</taxon>
        <taxon>Pelagophyceae</taxon>
        <taxon>Pelagomonadales</taxon>
        <taxon>Pelagomonadaceae</taxon>
        <taxon>Pelagomonas</taxon>
    </lineage>
</organism>
<name>A0A8J2SRZ3_9STRA</name>
<dbReference type="SUPFAM" id="SSF48403">
    <property type="entry name" value="Ankyrin repeat"/>
    <property type="match status" value="1"/>
</dbReference>
<keyword evidence="5" id="KW-1185">Reference proteome</keyword>
<accession>A0A8J2SRZ3</accession>
<dbReference type="SMART" id="SM00248">
    <property type="entry name" value="ANK"/>
    <property type="match status" value="5"/>
</dbReference>
<keyword evidence="2 3" id="KW-0040">ANK repeat</keyword>
<reference evidence="4" key="1">
    <citation type="submission" date="2021-11" db="EMBL/GenBank/DDBJ databases">
        <authorList>
            <consortium name="Genoscope - CEA"/>
            <person name="William W."/>
        </authorList>
    </citation>
    <scope>NUCLEOTIDE SEQUENCE</scope>
</reference>
<dbReference type="PANTHER" id="PTHR24171:SF8">
    <property type="entry name" value="BRCA1-ASSOCIATED RING DOMAIN PROTEIN 1"/>
    <property type="match status" value="1"/>
</dbReference>
<dbReference type="EMBL" id="CAKKNE010000003">
    <property type="protein sequence ID" value="CAH0371924.1"/>
    <property type="molecule type" value="Genomic_DNA"/>
</dbReference>
<dbReference type="Pfam" id="PF12796">
    <property type="entry name" value="Ank_2"/>
    <property type="match status" value="1"/>
</dbReference>
<dbReference type="PRINTS" id="PR01415">
    <property type="entry name" value="ANKYRIN"/>
</dbReference>
<comment type="caution">
    <text evidence="4">The sequence shown here is derived from an EMBL/GenBank/DDBJ whole genome shotgun (WGS) entry which is preliminary data.</text>
</comment>
<dbReference type="PROSITE" id="PS50088">
    <property type="entry name" value="ANK_REPEAT"/>
    <property type="match status" value="4"/>
</dbReference>
<dbReference type="Gene3D" id="1.25.40.20">
    <property type="entry name" value="Ankyrin repeat-containing domain"/>
    <property type="match status" value="2"/>
</dbReference>
<dbReference type="OrthoDB" id="58601at2759"/>
<dbReference type="PANTHER" id="PTHR24171">
    <property type="entry name" value="ANKYRIN REPEAT DOMAIN-CONTAINING PROTEIN 39-RELATED"/>
    <property type="match status" value="1"/>
</dbReference>
<evidence type="ECO:0000256" key="1">
    <source>
        <dbReference type="ARBA" id="ARBA00022737"/>
    </source>
</evidence>
<gene>
    <name evidence="4" type="ORF">PECAL_3P18890</name>
</gene>
<protein>
    <submittedName>
        <fullName evidence="4">Uncharacterized protein</fullName>
    </submittedName>
</protein>
<evidence type="ECO:0000256" key="2">
    <source>
        <dbReference type="ARBA" id="ARBA00023043"/>
    </source>
</evidence>
<keyword evidence="1" id="KW-0677">Repeat</keyword>
<dbReference type="Pfam" id="PF00023">
    <property type="entry name" value="Ank"/>
    <property type="match status" value="2"/>
</dbReference>